<dbReference type="EMBL" id="SRLO01000401">
    <property type="protein sequence ID" value="TNN57567.1"/>
    <property type="molecule type" value="Genomic_DNA"/>
</dbReference>
<keyword evidence="3" id="KW-1185">Reference proteome</keyword>
<evidence type="ECO:0000313" key="2">
    <source>
        <dbReference type="EMBL" id="TNN57567.1"/>
    </source>
</evidence>
<proteinExistence type="predicted"/>
<protein>
    <submittedName>
        <fullName evidence="2">Uncharacterized protein</fullName>
    </submittedName>
</protein>
<reference evidence="2 3" key="1">
    <citation type="submission" date="2019-03" db="EMBL/GenBank/DDBJ databases">
        <title>First draft genome of Liparis tanakae, snailfish: a comprehensive survey of snailfish specific genes.</title>
        <authorList>
            <person name="Kim W."/>
            <person name="Song I."/>
            <person name="Jeong J.-H."/>
            <person name="Kim D."/>
            <person name="Kim S."/>
            <person name="Ryu S."/>
            <person name="Song J.Y."/>
            <person name="Lee S.K."/>
        </authorList>
    </citation>
    <scope>NUCLEOTIDE SEQUENCE [LARGE SCALE GENOMIC DNA]</scope>
    <source>
        <tissue evidence="2">Muscle</tissue>
    </source>
</reference>
<evidence type="ECO:0000313" key="3">
    <source>
        <dbReference type="Proteomes" id="UP000314294"/>
    </source>
</evidence>
<feature type="compositionally biased region" description="Basic and acidic residues" evidence="1">
    <location>
        <begin position="11"/>
        <end position="36"/>
    </location>
</feature>
<organism evidence="2 3">
    <name type="scientific">Liparis tanakae</name>
    <name type="common">Tanaka's snailfish</name>
    <dbReference type="NCBI Taxonomy" id="230148"/>
    <lineage>
        <taxon>Eukaryota</taxon>
        <taxon>Metazoa</taxon>
        <taxon>Chordata</taxon>
        <taxon>Craniata</taxon>
        <taxon>Vertebrata</taxon>
        <taxon>Euteleostomi</taxon>
        <taxon>Actinopterygii</taxon>
        <taxon>Neopterygii</taxon>
        <taxon>Teleostei</taxon>
        <taxon>Neoteleostei</taxon>
        <taxon>Acanthomorphata</taxon>
        <taxon>Eupercaria</taxon>
        <taxon>Perciformes</taxon>
        <taxon>Cottioidei</taxon>
        <taxon>Cottales</taxon>
        <taxon>Liparidae</taxon>
        <taxon>Liparis</taxon>
    </lineage>
</organism>
<evidence type="ECO:0000256" key="1">
    <source>
        <dbReference type="SAM" id="MobiDB-lite"/>
    </source>
</evidence>
<comment type="caution">
    <text evidence="2">The sequence shown here is derived from an EMBL/GenBank/DDBJ whole genome shotgun (WGS) entry which is preliminary data.</text>
</comment>
<sequence length="226" mass="23526">MPRLCGGIGDRSTDKDPSIKDLKGGQETQHRARYDDGVDGNALGALPLGVNDGTLSRRGTEAGIGPGQPALPGCQAFPCQSVSVTPAAGGARPSHHTPPSLVSPTLVNTVFLTMVAMAYGLVLSEVPGATPKKPFSGLMALSLPAGRHTNTHTHTHTHTRDAGVKQSPRTWIRRARDGTASSCSPWPSNFIHAMSSPTHSTFQPGRAGFIMAKLVLPQALGKAAAT</sequence>
<dbReference type="AlphaFoldDB" id="A0A4Z2GVA9"/>
<accession>A0A4Z2GVA9</accession>
<dbReference type="OrthoDB" id="10625707at2759"/>
<dbReference type="Proteomes" id="UP000314294">
    <property type="component" value="Unassembled WGS sequence"/>
</dbReference>
<gene>
    <name evidence="2" type="ORF">EYF80_032169</name>
</gene>
<feature type="region of interest" description="Disordered" evidence="1">
    <location>
        <begin position="1"/>
        <end position="38"/>
    </location>
</feature>
<name>A0A4Z2GVA9_9TELE</name>